<dbReference type="PROSITE" id="PS00523">
    <property type="entry name" value="SULFATASE_1"/>
    <property type="match status" value="1"/>
</dbReference>
<evidence type="ECO:0000256" key="3">
    <source>
        <dbReference type="SAM" id="MobiDB-lite"/>
    </source>
</evidence>
<dbReference type="PANTHER" id="PTHR43108:SF6">
    <property type="entry name" value="N-SULPHOGLUCOSAMINE SULPHOHYDROLASE"/>
    <property type="match status" value="1"/>
</dbReference>
<sequence length="526" mass="60334">MSDHSFHELSRRSFLSNSALAAGGLLTGIAANAAEKKSRPNILFIMTDDHAAQAMSCYGSKVNQTPNLDRIAKEGMRMDHVFATNAICTPSRASILTGKYSHLNGVPVFNRFDGSQPTVAKYLQSAGYYTAMIGKWHLGSDPTGFDTWNILPGQGVYNDPIFYDKDGSTQIKGYCTDIIADLTIEALKSRPQDKPFFMMSHHKAPHREWAPDEKHRKQFENLHIPEPETLRDDYVGRTDALREQKQSVFRDLTRADLKIAPPAGLSAEERRQWNATKPMEVEIEVDGVKKTLVGKELEDWKYQRYMRDYLACVQSVDDNVGRVLDWLDANGLRENTIVIYTSDQGFFLGEHGLFDKRFMYEESLRMPFVVRWPRVIKPGSVSEAIGINCDFAPTFLDAAGRPTPADMQGRSFLPVWAGHTPKNWRHAMYYRYYHDPGDHNTRAHYGVRTETHKLIYFWKKDQWECYDVVHDPLEMHNIYNDPNSQPLVAKLKQELYRLKKELKDDDQFAETQPADSSYVQPPPRKR</sequence>
<organism evidence="5 6">
    <name type="scientific">Terriglobus roseus</name>
    <dbReference type="NCBI Taxonomy" id="392734"/>
    <lineage>
        <taxon>Bacteria</taxon>
        <taxon>Pseudomonadati</taxon>
        <taxon>Acidobacteriota</taxon>
        <taxon>Terriglobia</taxon>
        <taxon>Terriglobales</taxon>
        <taxon>Acidobacteriaceae</taxon>
        <taxon>Terriglobus</taxon>
    </lineage>
</organism>
<dbReference type="Gene3D" id="3.40.720.10">
    <property type="entry name" value="Alkaline Phosphatase, subunit A"/>
    <property type="match status" value="1"/>
</dbReference>
<dbReference type="Pfam" id="PF01663">
    <property type="entry name" value="Phosphodiest"/>
    <property type="match status" value="1"/>
</dbReference>
<feature type="compositionally biased region" description="Polar residues" evidence="3">
    <location>
        <begin position="509"/>
        <end position="519"/>
    </location>
</feature>
<dbReference type="SUPFAM" id="SSF53649">
    <property type="entry name" value="Alkaline phosphatase-like"/>
    <property type="match status" value="1"/>
</dbReference>
<dbReference type="InterPro" id="IPR032506">
    <property type="entry name" value="SGSH_C"/>
</dbReference>
<reference evidence="5 6" key="1">
    <citation type="submission" date="2016-10" db="EMBL/GenBank/DDBJ databases">
        <authorList>
            <person name="de Groot N.N."/>
        </authorList>
    </citation>
    <scope>NUCLEOTIDE SEQUENCE [LARGE SCALE GENOMIC DNA]</scope>
    <source>
        <strain evidence="5 6">AB35.6</strain>
    </source>
</reference>
<name>A0A1H4JZT5_9BACT</name>
<evidence type="ECO:0000259" key="4">
    <source>
        <dbReference type="Pfam" id="PF16347"/>
    </source>
</evidence>
<evidence type="ECO:0000256" key="2">
    <source>
        <dbReference type="ARBA" id="ARBA00022801"/>
    </source>
</evidence>
<evidence type="ECO:0000256" key="1">
    <source>
        <dbReference type="ARBA" id="ARBA00008779"/>
    </source>
</evidence>
<proteinExistence type="inferred from homology"/>
<dbReference type="InterPro" id="IPR002591">
    <property type="entry name" value="Phosphodiest/P_Trfase"/>
</dbReference>
<feature type="domain" description="N-sulphoglucosamine sulphohydrolase C-terminal" evidence="4">
    <location>
        <begin position="349"/>
        <end position="500"/>
    </location>
</feature>
<dbReference type="AlphaFoldDB" id="A0A1H4JZT5"/>
<dbReference type="InterPro" id="IPR017850">
    <property type="entry name" value="Alkaline_phosphatase_core_sf"/>
</dbReference>
<dbReference type="Proteomes" id="UP000182409">
    <property type="component" value="Unassembled WGS sequence"/>
</dbReference>
<evidence type="ECO:0000313" key="6">
    <source>
        <dbReference type="Proteomes" id="UP000182409"/>
    </source>
</evidence>
<protein>
    <submittedName>
        <fullName evidence="5">Arylsulfatase A</fullName>
    </submittedName>
</protein>
<dbReference type="EMBL" id="FNSD01000001">
    <property type="protein sequence ID" value="SEB51348.1"/>
    <property type="molecule type" value="Genomic_DNA"/>
</dbReference>
<comment type="similarity">
    <text evidence="1">Belongs to the sulfatase family.</text>
</comment>
<dbReference type="PANTHER" id="PTHR43108">
    <property type="entry name" value="N-ACETYLGLUCOSAMINE-6-SULFATASE FAMILY MEMBER"/>
    <property type="match status" value="1"/>
</dbReference>
<dbReference type="RefSeq" id="WP_074652536.1">
    <property type="nucleotide sequence ID" value="NZ_FNSD01000001.1"/>
</dbReference>
<dbReference type="OrthoDB" id="9762324at2"/>
<accession>A0A1H4JZT5</accession>
<feature type="region of interest" description="Disordered" evidence="3">
    <location>
        <begin position="503"/>
        <end position="526"/>
    </location>
</feature>
<dbReference type="PROSITE" id="PS00149">
    <property type="entry name" value="SULFATASE_2"/>
    <property type="match status" value="1"/>
</dbReference>
<dbReference type="CDD" id="cd16031">
    <property type="entry name" value="G6S_like"/>
    <property type="match status" value="1"/>
</dbReference>
<dbReference type="GO" id="GO:0016787">
    <property type="term" value="F:hydrolase activity"/>
    <property type="evidence" value="ECO:0007669"/>
    <property type="project" value="UniProtKB-KW"/>
</dbReference>
<evidence type="ECO:0000313" key="5">
    <source>
        <dbReference type="EMBL" id="SEB51348.1"/>
    </source>
</evidence>
<dbReference type="InterPro" id="IPR006311">
    <property type="entry name" value="TAT_signal"/>
</dbReference>
<dbReference type="PROSITE" id="PS51318">
    <property type="entry name" value="TAT"/>
    <property type="match status" value="1"/>
</dbReference>
<dbReference type="Pfam" id="PF16347">
    <property type="entry name" value="SGSH_C"/>
    <property type="match status" value="1"/>
</dbReference>
<dbReference type="InterPro" id="IPR024607">
    <property type="entry name" value="Sulfatase_CS"/>
</dbReference>
<keyword evidence="2" id="KW-0378">Hydrolase</keyword>
<gene>
    <name evidence="5" type="ORF">SAMN05443244_0897</name>
</gene>